<reference evidence="5" key="1">
    <citation type="journal article" date="2019" name="Int. J. Syst. Evol. Microbiol.">
        <title>The Global Catalogue of Microorganisms (GCM) 10K type strain sequencing project: providing services to taxonomists for standard genome sequencing and annotation.</title>
        <authorList>
            <consortium name="The Broad Institute Genomics Platform"/>
            <consortium name="The Broad Institute Genome Sequencing Center for Infectious Disease"/>
            <person name="Wu L."/>
            <person name="Ma J."/>
        </authorList>
    </citation>
    <scope>NUCLEOTIDE SEQUENCE [LARGE SCALE GENOMIC DNA]</scope>
    <source>
        <strain evidence="5">IBRC 10765</strain>
    </source>
</reference>
<sequence>MAAPEVKCPTCNKPVQWTKEAKFRPFCCHRCRMIDLGDWVTEGHKIPGERAVDEMMSEELAAELLRQADKP</sequence>
<evidence type="ECO:0000256" key="1">
    <source>
        <dbReference type="ARBA" id="ARBA00022723"/>
    </source>
</evidence>
<proteinExistence type="inferred from homology"/>
<organism evidence="4 5">
    <name type="scientific">Saccharospirillum mangrovi</name>
    <dbReference type="NCBI Taxonomy" id="2161747"/>
    <lineage>
        <taxon>Bacteria</taxon>
        <taxon>Pseudomonadati</taxon>
        <taxon>Pseudomonadota</taxon>
        <taxon>Gammaproteobacteria</taxon>
        <taxon>Oceanospirillales</taxon>
        <taxon>Saccharospirillaceae</taxon>
        <taxon>Saccharospirillum</taxon>
    </lineage>
</organism>
<dbReference type="SUPFAM" id="SSF57716">
    <property type="entry name" value="Glucocorticoid receptor-like (DNA-binding domain)"/>
    <property type="match status" value="1"/>
</dbReference>
<comment type="function">
    <text evidence="3">Inhibits all the catalytic activities of DNA gyrase by preventing its interaction with DNA. Acts by binding directly to the C-terminal domain of GyrB, which probably disrupts DNA binding by the gyrase.</text>
</comment>
<feature type="binding site" evidence="3">
    <location>
        <position position="27"/>
    </location>
    <ligand>
        <name>Zn(2+)</name>
        <dbReference type="ChEBI" id="CHEBI:29105"/>
    </ligand>
</feature>
<dbReference type="RefSeq" id="WP_380694503.1">
    <property type="nucleotide sequence ID" value="NZ_JBHRYR010000002.1"/>
</dbReference>
<dbReference type="Pfam" id="PF03884">
    <property type="entry name" value="YacG"/>
    <property type="match status" value="1"/>
</dbReference>
<keyword evidence="1 3" id="KW-0479">Metal-binding</keyword>
<comment type="subunit">
    <text evidence="3">Interacts with GyrB.</text>
</comment>
<comment type="cofactor">
    <cofactor evidence="3">
        <name>Zn(2+)</name>
        <dbReference type="ChEBI" id="CHEBI:29105"/>
    </cofactor>
    <text evidence="3">Binds 1 zinc ion.</text>
</comment>
<name>A0ABV7ZYI2_9GAMM</name>
<feature type="binding site" evidence="3">
    <location>
        <position position="11"/>
    </location>
    <ligand>
        <name>Zn(2+)</name>
        <dbReference type="ChEBI" id="CHEBI:29105"/>
    </ligand>
</feature>
<feature type="binding site" evidence="3">
    <location>
        <position position="8"/>
    </location>
    <ligand>
        <name>Zn(2+)</name>
        <dbReference type="ChEBI" id="CHEBI:29105"/>
    </ligand>
</feature>
<evidence type="ECO:0000256" key="2">
    <source>
        <dbReference type="ARBA" id="ARBA00022833"/>
    </source>
</evidence>
<dbReference type="HAMAP" id="MF_00649">
    <property type="entry name" value="DNA_gyrase_inhibitor_YacG"/>
    <property type="match status" value="1"/>
</dbReference>
<dbReference type="Gene3D" id="3.30.50.10">
    <property type="entry name" value="Erythroid Transcription Factor GATA-1, subunit A"/>
    <property type="match status" value="1"/>
</dbReference>
<dbReference type="EMBL" id="JBHRYR010000002">
    <property type="protein sequence ID" value="MFC3852406.1"/>
    <property type="molecule type" value="Genomic_DNA"/>
</dbReference>
<evidence type="ECO:0000256" key="3">
    <source>
        <dbReference type="HAMAP-Rule" id="MF_00649"/>
    </source>
</evidence>
<accession>A0ABV7ZYI2</accession>
<dbReference type="Proteomes" id="UP001595617">
    <property type="component" value="Unassembled WGS sequence"/>
</dbReference>
<protein>
    <recommendedName>
        <fullName evidence="3">DNA gyrase inhibitor YacG</fullName>
    </recommendedName>
</protein>
<dbReference type="PANTHER" id="PTHR36150:SF1">
    <property type="entry name" value="DNA GYRASE INHIBITOR YACG"/>
    <property type="match status" value="1"/>
</dbReference>
<comment type="similarity">
    <text evidence="3">Belongs to the DNA gyrase inhibitor YacG family.</text>
</comment>
<evidence type="ECO:0000313" key="4">
    <source>
        <dbReference type="EMBL" id="MFC3852406.1"/>
    </source>
</evidence>
<dbReference type="NCBIfam" id="NF001638">
    <property type="entry name" value="PRK00418.1"/>
    <property type="match status" value="1"/>
</dbReference>
<dbReference type="PANTHER" id="PTHR36150">
    <property type="entry name" value="DNA GYRASE INHIBITOR YACG"/>
    <property type="match status" value="1"/>
</dbReference>
<dbReference type="InterPro" id="IPR005584">
    <property type="entry name" value="DNA_gyrase_inhibitor_YacG"/>
</dbReference>
<dbReference type="InterPro" id="IPR013088">
    <property type="entry name" value="Znf_NHR/GATA"/>
</dbReference>
<gene>
    <name evidence="3 4" type="primary">yacG</name>
    <name evidence="4" type="ORF">ACFOOG_06120</name>
</gene>
<keyword evidence="2 3" id="KW-0862">Zinc</keyword>
<evidence type="ECO:0000313" key="5">
    <source>
        <dbReference type="Proteomes" id="UP001595617"/>
    </source>
</evidence>
<comment type="caution">
    <text evidence="4">The sequence shown here is derived from an EMBL/GenBank/DDBJ whole genome shotgun (WGS) entry which is preliminary data.</text>
</comment>
<feature type="binding site" evidence="3">
    <location>
        <position position="31"/>
    </location>
    <ligand>
        <name>Zn(2+)</name>
        <dbReference type="ChEBI" id="CHEBI:29105"/>
    </ligand>
</feature>
<keyword evidence="5" id="KW-1185">Reference proteome</keyword>